<protein>
    <submittedName>
        <fullName evidence="1">Uncharacterized protein</fullName>
    </submittedName>
</protein>
<sequence length="30" mass="3515">MLARVMAKRPTVGRRRELVVPAVDEPTRYF</sequence>
<evidence type="ECO:0000313" key="1">
    <source>
        <dbReference type="EMBL" id="AGM11093.1"/>
    </source>
</evidence>
<reference evidence="1 2" key="1">
    <citation type="submission" date="2012-12" db="EMBL/GenBank/DDBJ databases">
        <authorList>
            <person name="Sencilo A."/>
            <person name="Jacobs-Sera D."/>
            <person name="Russell D.A."/>
            <person name="Ko C."/>
            <person name="Atanasova N."/>
            <person name="Osterlund E."/>
            <person name="Oksanen H.M."/>
            <person name="Bamford D.H."/>
            <person name="Hatfull G.F."/>
            <person name="Roine E."/>
            <person name="Hendrix R.W."/>
        </authorList>
    </citation>
    <scope>NUCLEOTIDE SEQUENCE [LARGE SCALE GENOMIC DNA]</scope>
</reference>
<dbReference type="RefSeq" id="YP_008058541.1">
    <property type="nucleotide sequence ID" value="NC_021320.1"/>
</dbReference>
<evidence type="ECO:0000313" key="2">
    <source>
        <dbReference type="Proteomes" id="UP000204498"/>
    </source>
</evidence>
<dbReference type="EMBL" id="KC292022">
    <property type="protein sequence ID" value="AGM11093.1"/>
    <property type="molecule type" value="Genomic_DNA"/>
</dbReference>
<gene>
    <name evidence="1" type="primary">97</name>
    <name evidence="1" type="ORF">HRTV5_97</name>
</gene>
<dbReference type="KEGG" id="vg:16194486"/>
<accession>R4TLR5</accession>
<dbReference type="Proteomes" id="UP000204498">
    <property type="component" value="Segment"/>
</dbReference>
<dbReference type="GeneID" id="16194486"/>
<proteinExistence type="predicted"/>
<name>R4TLR5_9CAUD</name>
<organism evidence="1 2">
    <name type="scientific">Halorubrum tailed phage 5</name>
    <dbReference type="NCBI Taxonomy" id="2847107"/>
    <lineage>
        <taxon>Viruses</taxon>
        <taxon>Duplodnaviria</taxon>
        <taxon>Heunggongvirae</taxon>
        <taxon>Uroviricota</taxon>
        <taxon>Caudoviricetes</taxon>
        <taxon>Thumleimavirales</taxon>
        <taxon>Hafunaviridae</taxon>
        <taxon>Haloferacalesvirus</taxon>
        <taxon>Haloferacalesvirus pyrstotum</taxon>
        <taxon>Haloferacalesvirus HRTV5</taxon>
    </lineage>
</organism>
<keyword evidence="2" id="KW-1185">Reference proteome</keyword>